<dbReference type="GO" id="GO:0045271">
    <property type="term" value="C:respiratory chain complex I"/>
    <property type="evidence" value="ECO:0007669"/>
    <property type="project" value="InterPro"/>
</dbReference>
<evidence type="ECO:0000256" key="2">
    <source>
        <dbReference type="RuleBase" id="RU363103"/>
    </source>
</evidence>
<feature type="region of interest" description="Disordered" evidence="3">
    <location>
        <begin position="94"/>
        <end position="189"/>
    </location>
</feature>
<comment type="function">
    <text evidence="2">Accessory subunit of the mitochondrial membrane respiratory chain NADH dehydrogenase (Complex I), that is believed not to be involved in catalysis. Complex I functions in the transfer of electrons from NADH to the respiratory chain. The immediate electron acceptor for the enzyme is believed to be ubiquinone.</text>
</comment>
<reference evidence="4 5" key="1">
    <citation type="submission" date="2024-01" db="EMBL/GenBank/DDBJ databases">
        <title>Genome assemblies of Stephania.</title>
        <authorList>
            <person name="Yang L."/>
        </authorList>
    </citation>
    <scope>NUCLEOTIDE SEQUENCE [LARGE SCALE GENOMIC DNA]</scope>
    <source>
        <strain evidence="4">YNDBR</strain>
        <tissue evidence="4">Leaf</tissue>
    </source>
</reference>
<keyword evidence="2" id="KW-0496">Mitochondrion</keyword>
<dbReference type="Pfam" id="PF05071">
    <property type="entry name" value="NDUFA12"/>
    <property type="match status" value="1"/>
</dbReference>
<dbReference type="PANTHER" id="PTHR12910:SF1">
    <property type="entry name" value="NADH DEHYDROGENASE [UBIQUINONE] 1 ALPHA SUBCOMPLEX SUBUNIT 12"/>
    <property type="match status" value="1"/>
</dbReference>
<evidence type="ECO:0000256" key="1">
    <source>
        <dbReference type="ARBA" id="ARBA00007355"/>
    </source>
</evidence>
<keyword evidence="2" id="KW-0472">Membrane</keyword>
<dbReference type="Proteomes" id="UP001420932">
    <property type="component" value="Unassembled WGS sequence"/>
</dbReference>
<keyword evidence="2" id="KW-0999">Mitochondrion inner membrane</keyword>
<keyword evidence="2" id="KW-0679">Respiratory chain</keyword>
<dbReference type="InterPro" id="IPR007763">
    <property type="entry name" value="NDUFA12"/>
</dbReference>
<feature type="compositionally biased region" description="Basic and acidic residues" evidence="3">
    <location>
        <begin position="94"/>
        <end position="108"/>
    </location>
</feature>
<comment type="caution">
    <text evidence="4">The sequence shown here is derived from an EMBL/GenBank/DDBJ whole genome shotgun (WGS) entry which is preliminary data.</text>
</comment>
<comment type="similarity">
    <text evidence="1 2">Belongs to the complex I NDUFA12 subunit family.</text>
</comment>
<feature type="compositionally biased region" description="Basic and acidic residues" evidence="3">
    <location>
        <begin position="136"/>
        <end position="163"/>
    </location>
</feature>
<protein>
    <recommendedName>
        <fullName evidence="2">NADH dehydrogenase [ubiquinone] 1 alpha subcomplex subunit 12</fullName>
    </recommendedName>
</protein>
<proteinExistence type="inferred from homology"/>
<keyword evidence="2" id="KW-0249">Electron transport</keyword>
<organism evidence="4 5">
    <name type="scientific">Stephania yunnanensis</name>
    <dbReference type="NCBI Taxonomy" id="152371"/>
    <lineage>
        <taxon>Eukaryota</taxon>
        <taxon>Viridiplantae</taxon>
        <taxon>Streptophyta</taxon>
        <taxon>Embryophyta</taxon>
        <taxon>Tracheophyta</taxon>
        <taxon>Spermatophyta</taxon>
        <taxon>Magnoliopsida</taxon>
        <taxon>Ranunculales</taxon>
        <taxon>Menispermaceae</taxon>
        <taxon>Menispermoideae</taxon>
        <taxon>Cissampelideae</taxon>
        <taxon>Stephania</taxon>
    </lineage>
</organism>
<evidence type="ECO:0000313" key="4">
    <source>
        <dbReference type="EMBL" id="KAK9092055.1"/>
    </source>
</evidence>
<gene>
    <name evidence="4" type="ORF">Syun_026966</name>
</gene>
<accession>A0AAP0HQV2</accession>
<sequence>MSRWFGRISGFFRSRTLMGIDGVGNKYYTRKEEVDGICEFERLVGFAIGEEDSTSIPVEWICWLNGQRKKAPTPEEMVELEAKRERVKLNVVRLKKEEEERKSRERSSRASTSKVGAPDLKSFIRQFPSTSAEGVENDKESAAADADASKFRKPEEFRERKPSPETQPVSSEPTGSGQSFKPGTWQPPT</sequence>
<keyword evidence="2" id="KW-0813">Transport</keyword>
<evidence type="ECO:0000313" key="5">
    <source>
        <dbReference type="Proteomes" id="UP001420932"/>
    </source>
</evidence>
<dbReference type="PANTHER" id="PTHR12910">
    <property type="entry name" value="NADH-UBIQUINONE OXIDOREDUCTASE SUBUNIT B17.2"/>
    <property type="match status" value="1"/>
</dbReference>
<name>A0AAP0HQV2_9MAGN</name>
<comment type="subcellular location">
    <subcellularLocation>
        <location evidence="2">Mitochondrion inner membrane</location>
        <topology evidence="2">Peripheral membrane protein</topology>
        <orientation evidence="2">Matrix side</orientation>
    </subcellularLocation>
</comment>
<dbReference type="GO" id="GO:0005743">
    <property type="term" value="C:mitochondrial inner membrane"/>
    <property type="evidence" value="ECO:0007669"/>
    <property type="project" value="UniProtKB-SubCell"/>
</dbReference>
<evidence type="ECO:0000256" key="3">
    <source>
        <dbReference type="SAM" id="MobiDB-lite"/>
    </source>
</evidence>
<dbReference type="AlphaFoldDB" id="A0AAP0HQV2"/>
<feature type="compositionally biased region" description="Polar residues" evidence="3">
    <location>
        <begin position="164"/>
        <end position="181"/>
    </location>
</feature>
<dbReference type="EMBL" id="JBBNAF010000012">
    <property type="protein sequence ID" value="KAK9092055.1"/>
    <property type="molecule type" value="Genomic_DNA"/>
</dbReference>
<keyword evidence="5" id="KW-1185">Reference proteome</keyword>
<dbReference type="GO" id="GO:0006979">
    <property type="term" value="P:response to oxidative stress"/>
    <property type="evidence" value="ECO:0007669"/>
    <property type="project" value="TreeGrafter"/>
</dbReference>